<evidence type="ECO:0000256" key="10">
    <source>
        <dbReference type="ARBA" id="ARBA00022777"/>
    </source>
</evidence>
<evidence type="ECO:0000256" key="11">
    <source>
        <dbReference type="ARBA" id="ARBA00022840"/>
    </source>
</evidence>
<keyword evidence="12 16" id="KW-0539">Nucleus</keyword>
<evidence type="ECO:0000256" key="9">
    <source>
        <dbReference type="ARBA" id="ARBA00022763"/>
    </source>
</evidence>
<keyword evidence="11 16" id="KW-0067">ATP-binding</keyword>
<protein>
    <recommendedName>
        <fullName evidence="5 16">Serine/threonine-protein kinase Tel1</fullName>
        <ecNumber evidence="4 16">2.7.11.1</ecNumber>
    </recommendedName>
</protein>
<feature type="domain" description="FAT" evidence="19">
    <location>
        <begin position="1917"/>
        <end position="2517"/>
    </location>
</feature>
<feature type="compositionally biased region" description="Polar residues" evidence="17">
    <location>
        <begin position="2921"/>
        <end position="2934"/>
    </location>
</feature>
<keyword evidence="7 16" id="KW-0808">Transferase</keyword>
<dbReference type="PANTHER" id="PTHR37079">
    <property type="entry name" value="SERINE/THREONINE-PROTEIN KINASE ATM"/>
    <property type="match status" value="1"/>
</dbReference>
<comment type="function">
    <text evidence="13 16">Serine/threonine protein kinase which activates checkpoint signaling upon genotoxic stresses such as ionizing radiation (IR), ultraviolet light (UV), or DNA replication stalling, thereby acting as a DNA damage sensor. Recognizes the substrate consensus sequence [ST]-Q. Phosphorylates histone H2A to form H2AS128ph (gamma-H2A) at sites of DNA damage, involved in the regulation of DNA damage response mechanism. Required for the control of telomere length and genome stability.</text>
</comment>
<evidence type="ECO:0000256" key="8">
    <source>
        <dbReference type="ARBA" id="ARBA00022741"/>
    </source>
</evidence>
<keyword evidence="16" id="KW-0156">Chromatin regulator</keyword>
<dbReference type="SUPFAM" id="SSF48371">
    <property type="entry name" value="ARM repeat"/>
    <property type="match status" value="1"/>
</dbReference>
<dbReference type="OrthoDB" id="381190at2759"/>
<feature type="region of interest" description="Disordered" evidence="17">
    <location>
        <begin position="178"/>
        <end position="235"/>
    </location>
</feature>
<evidence type="ECO:0000256" key="1">
    <source>
        <dbReference type="ARBA" id="ARBA00004123"/>
    </source>
</evidence>
<dbReference type="SMART" id="SM00146">
    <property type="entry name" value="PI3Kc"/>
    <property type="match status" value="1"/>
</dbReference>
<evidence type="ECO:0000256" key="4">
    <source>
        <dbReference type="ARBA" id="ARBA00012513"/>
    </source>
</evidence>
<dbReference type="PROSITE" id="PS00916">
    <property type="entry name" value="PI3_4_KINASE_2"/>
    <property type="match status" value="1"/>
</dbReference>
<dbReference type="PROSITE" id="PS51189">
    <property type="entry name" value="FAT"/>
    <property type="match status" value="1"/>
</dbReference>
<dbReference type="GO" id="GO:0035556">
    <property type="term" value="P:intracellular signal transduction"/>
    <property type="evidence" value="ECO:0007669"/>
    <property type="project" value="UniProtKB-ARBA"/>
</dbReference>
<dbReference type="Pfam" id="PF00454">
    <property type="entry name" value="PI3_PI4_kinase"/>
    <property type="match status" value="1"/>
</dbReference>
<dbReference type="GO" id="GO:0005634">
    <property type="term" value="C:nucleus"/>
    <property type="evidence" value="ECO:0007669"/>
    <property type="project" value="UniProtKB-SubCell"/>
</dbReference>
<dbReference type="GO" id="GO:0004674">
    <property type="term" value="F:protein serine/threonine kinase activity"/>
    <property type="evidence" value="ECO:0007669"/>
    <property type="project" value="UniProtKB-KW"/>
</dbReference>
<dbReference type="InterPro" id="IPR011009">
    <property type="entry name" value="Kinase-like_dom_sf"/>
</dbReference>
<evidence type="ECO:0000259" key="19">
    <source>
        <dbReference type="PROSITE" id="PS51189"/>
    </source>
</evidence>
<keyword evidence="9 16" id="KW-0227">DNA damage</keyword>
<dbReference type="CDD" id="cd05171">
    <property type="entry name" value="PIKKc_ATM"/>
    <property type="match status" value="1"/>
</dbReference>
<dbReference type="InterPro" id="IPR038980">
    <property type="entry name" value="ATM_plant"/>
</dbReference>
<feature type="domain" description="PI3K/PI4K catalytic" evidence="18">
    <location>
        <begin position="2631"/>
        <end position="2948"/>
    </location>
</feature>
<feature type="domain" description="FATC" evidence="20">
    <location>
        <begin position="2967"/>
        <end position="2999"/>
    </location>
</feature>
<feature type="region of interest" description="Disordered" evidence="17">
    <location>
        <begin position="2917"/>
        <end position="2939"/>
    </location>
</feature>
<dbReference type="SUPFAM" id="SSF56112">
    <property type="entry name" value="Protein kinase-like (PK-like)"/>
    <property type="match status" value="1"/>
</dbReference>
<dbReference type="Pfam" id="PF02260">
    <property type="entry name" value="FATC"/>
    <property type="match status" value="1"/>
</dbReference>
<dbReference type="GO" id="GO:0006325">
    <property type="term" value="P:chromatin organization"/>
    <property type="evidence" value="ECO:0007669"/>
    <property type="project" value="UniProtKB-KW"/>
</dbReference>
<keyword evidence="16" id="KW-0779">Telomere</keyword>
<gene>
    <name evidence="21" type="ORF">P691DRAFT_788809</name>
</gene>
<dbReference type="Gene3D" id="3.30.1010.10">
    <property type="entry name" value="Phosphatidylinositol 3-kinase Catalytic Subunit, Chain A, domain 4"/>
    <property type="match status" value="1"/>
</dbReference>
<evidence type="ECO:0000313" key="22">
    <source>
        <dbReference type="Proteomes" id="UP000807342"/>
    </source>
</evidence>
<evidence type="ECO:0000256" key="2">
    <source>
        <dbReference type="ARBA" id="ARBA00010769"/>
    </source>
</evidence>
<dbReference type="GO" id="GO:0006281">
    <property type="term" value="P:DNA repair"/>
    <property type="evidence" value="ECO:0007669"/>
    <property type="project" value="InterPro"/>
</dbReference>
<evidence type="ECO:0000256" key="14">
    <source>
        <dbReference type="ARBA" id="ARBA00047899"/>
    </source>
</evidence>
<dbReference type="InterPro" id="IPR021668">
    <property type="entry name" value="TAN"/>
</dbReference>
<evidence type="ECO:0000256" key="17">
    <source>
        <dbReference type="SAM" id="MobiDB-lite"/>
    </source>
</evidence>
<reference evidence="21" key="1">
    <citation type="submission" date="2020-11" db="EMBL/GenBank/DDBJ databases">
        <authorList>
            <consortium name="DOE Joint Genome Institute"/>
            <person name="Ahrendt S."/>
            <person name="Riley R."/>
            <person name="Andreopoulos W."/>
            <person name="Labutti K."/>
            <person name="Pangilinan J."/>
            <person name="Ruiz-Duenas F.J."/>
            <person name="Barrasa J.M."/>
            <person name="Sanchez-Garcia M."/>
            <person name="Camarero S."/>
            <person name="Miyauchi S."/>
            <person name="Serrano A."/>
            <person name="Linde D."/>
            <person name="Babiker R."/>
            <person name="Drula E."/>
            <person name="Ayuso-Fernandez I."/>
            <person name="Pacheco R."/>
            <person name="Padilla G."/>
            <person name="Ferreira P."/>
            <person name="Barriuso J."/>
            <person name="Kellner H."/>
            <person name="Castanera R."/>
            <person name="Alfaro M."/>
            <person name="Ramirez L."/>
            <person name="Pisabarro A.G."/>
            <person name="Kuo A."/>
            <person name="Tritt A."/>
            <person name="Lipzen A."/>
            <person name="He G."/>
            <person name="Yan M."/>
            <person name="Ng V."/>
            <person name="Cullen D."/>
            <person name="Martin F."/>
            <person name="Rosso M.-N."/>
            <person name="Henrissat B."/>
            <person name="Hibbett D."/>
            <person name="Martinez A.T."/>
            <person name="Grigoriev I.V."/>
        </authorList>
    </citation>
    <scope>NUCLEOTIDE SEQUENCE</scope>
    <source>
        <strain evidence="21">MF-IS2</strain>
    </source>
</reference>
<dbReference type="PROSITE" id="PS50290">
    <property type="entry name" value="PI3_4_KINASE_3"/>
    <property type="match status" value="1"/>
</dbReference>
<dbReference type="InterPro" id="IPR018936">
    <property type="entry name" value="PI3/4_kinase_CS"/>
</dbReference>
<dbReference type="SMART" id="SM01343">
    <property type="entry name" value="FATC"/>
    <property type="match status" value="1"/>
</dbReference>
<dbReference type="InterPro" id="IPR044107">
    <property type="entry name" value="PIKKc_ATM"/>
</dbReference>
<dbReference type="Proteomes" id="UP000807342">
    <property type="component" value="Unassembled WGS sequence"/>
</dbReference>
<comment type="subcellular location">
    <subcellularLocation>
        <location evidence="16">Chromosome</location>
        <location evidence="16">Telomere</location>
    </subcellularLocation>
    <subcellularLocation>
        <location evidence="1 16">Nucleus</location>
    </subcellularLocation>
</comment>
<dbReference type="SMART" id="SM01342">
    <property type="entry name" value="TAN"/>
    <property type="match status" value="1"/>
</dbReference>
<dbReference type="GO" id="GO:0005524">
    <property type="term" value="F:ATP binding"/>
    <property type="evidence" value="ECO:0007669"/>
    <property type="project" value="UniProtKB-KW"/>
</dbReference>
<evidence type="ECO:0000256" key="5">
    <source>
        <dbReference type="ARBA" id="ARBA00014619"/>
    </source>
</evidence>
<evidence type="ECO:0000256" key="7">
    <source>
        <dbReference type="ARBA" id="ARBA00022679"/>
    </source>
</evidence>
<keyword evidence="22" id="KW-1185">Reference proteome</keyword>
<feature type="compositionally biased region" description="Polar residues" evidence="17">
    <location>
        <begin position="2529"/>
        <end position="2540"/>
    </location>
</feature>
<dbReference type="InterPro" id="IPR036940">
    <property type="entry name" value="PI3/4_kinase_cat_sf"/>
</dbReference>
<dbReference type="PANTHER" id="PTHR37079:SF4">
    <property type="entry name" value="SERINE_THREONINE-PROTEIN KINASE ATM"/>
    <property type="match status" value="1"/>
</dbReference>
<name>A0A9P5XPU7_9AGAR</name>
<feature type="region of interest" description="Disordered" evidence="17">
    <location>
        <begin position="2521"/>
        <end position="2541"/>
    </location>
</feature>
<evidence type="ECO:0000256" key="12">
    <source>
        <dbReference type="ARBA" id="ARBA00023242"/>
    </source>
</evidence>
<comment type="catalytic activity">
    <reaction evidence="15">
        <text>L-seryl-[protein] + ATP = O-phospho-L-seryl-[protein] + ADP + H(+)</text>
        <dbReference type="Rhea" id="RHEA:17989"/>
        <dbReference type="Rhea" id="RHEA-COMP:9863"/>
        <dbReference type="Rhea" id="RHEA-COMP:11604"/>
        <dbReference type="ChEBI" id="CHEBI:15378"/>
        <dbReference type="ChEBI" id="CHEBI:29999"/>
        <dbReference type="ChEBI" id="CHEBI:30616"/>
        <dbReference type="ChEBI" id="CHEBI:83421"/>
        <dbReference type="ChEBI" id="CHEBI:456216"/>
        <dbReference type="EC" id="2.7.11.1"/>
    </reaction>
</comment>
<evidence type="ECO:0000256" key="16">
    <source>
        <dbReference type="RuleBase" id="RU365027"/>
    </source>
</evidence>
<accession>A0A9P5XPU7</accession>
<evidence type="ECO:0000259" key="18">
    <source>
        <dbReference type="PROSITE" id="PS50290"/>
    </source>
</evidence>
<proteinExistence type="inferred from homology"/>
<dbReference type="EMBL" id="MU151055">
    <property type="protein sequence ID" value="KAF9454347.1"/>
    <property type="molecule type" value="Genomic_DNA"/>
</dbReference>
<dbReference type="InterPro" id="IPR014009">
    <property type="entry name" value="PIK_FAT"/>
</dbReference>
<dbReference type="InterPro" id="IPR003152">
    <property type="entry name" value="FATC_dom"/>
</dbReference>
<feature type="compositionally biased region" description="Acidic residues" evidence="17">
    <location>
        <begin position="182"/>
        <end position="204"/>
    </location>
</feature>
<evidence type="ECO:0000259" key="20">
    <source>
        <dbReference type="PROSITE" id="PS51190"/>
    </source>
</evidence>
<evidence type="ECO:0000313" key="21">
    <source>
        <dbReference type="EMBL" id="KAF9454347.1"/>
    </source>
</evidence>
<keyword evidence="16" id="KW-0158">Chromosome</keyword>
<evidence type="ECO:0000256" key="13">
    <source>
        <dbReference type="ARBA" id="ARBA00025079"/>
    </source>
</evidence>
<keyword evidence="6 16" id="KW-0723">Serine/threonine-protein kinase</keyword>
<feature type="compositionally biased region" description="Polar residues" evidence="17">
    <location>
        <begin position="223"/>
        <end position="235"/>
    </location>
</feature>
<dbReference type="InterPro" id="IPR016024">
    <property type="entry name" value="ARM-type_fold"/>
</dbReference>
<comment type="subunit">
    <text evidence="3">Associates with DNA double-strand breaks.</text>
</comment>
<evidence type="ECO:0000256" key="6">
    <source>
        <dbReference type="ARBA" id="ARBA00022527"/>
    </source>
</evidence>
<dbReference type="Gene3D" id="1.10.1070.11">
    <property type="entry name" value="Phosphatidylinositol 3-/4-kinase, catalytic domain"/>
    <property type="match status" value="1"/>
</dbReference>
<comment type="caution">
    <text evidence="21">The sequence shown here is derived from an EMBL/GenBank/DDBJ whole genome shotgun (WGS) entry which is preliminary data.</text>
</comment>
<comment type="catalytic activity">
    <reaction evidence="14 16">
        <text>L-threonyl-[protein] + ATP = O-phospho-L-threonyl-[protein] + ADP + H(+)</text>
        <dbReference type="Rhea" id="RHEA:46608"/>
        <dbReference type="Rhea" id="RHEA-COMP:11060"/>
        <dbReference type="Rhea" id="RHEA-COMP:11605"/>
        <dbReference type="ChEBI" id="CHEBI:15378"/>
        <dbReference type="ChEBI" id="CHEBI:30013"/>
        <dbReference type="ChEBI" id="CHEBI:30616"/>
        <dbReference type="ChEBI" id="CHEBI:61977"/>
        <dbReference type="ChEBI" id="CHEBI:456216"/>
        <dbReference type="EC" id="2.7.11.1"/>
    </reaction>
</comment>
<organism evidence="21 22">
    <name type="scientific">Macrolepiota fuliginosa MF-IS2</name>
    <dbReference type="NCBI Taxonomy" id="1400762"/>
    <lineage>
        <taxon>Eukaryota</taxon>
        <taxon>Fungi</taxon>
        <taxon>Dikarya</taxon>
        <taxon>Basidiomycota</taxon>
        <taxon>Agaricomycotina</taxon>
        <taxon>Agaricomycetes</taxon>
        <taxon>Agaricomycetidae</taxon>
        <taxon>Agaricales</taxon>
        <taxon>Agaricineae</taxon>
        <taxon>Agaricaceae</taxon>
        <taxon>Macrolepiota</taxon>
    </lineage>
</organism>
<dbReference type="EC" id="2.7.11.1" evidence="4 16"/>
<sequence length="2999" mass="339350">MANLGEVLKKLESSKVTERQEALGEIRTVFSKKSFLQTFHLGEGDDETEDRNWMLVFNALFTMVRMEKAEYAKSLAKGTQPKPTVVKRLTDAASTVRWLVEGAVTFLRENVVTQVVHHLKDGMVSRNEVLTPIALDYAKAARCLLSFRPHLEHLSDADWVDLVAFAFNIVLGDPPKAGLNELDAESDEEEKEEEEEEEEEDDELPSLHGKRKRGGHRTGAPHSFSSRTRQKSGGSKTIRQISVSLEQVEFVSILSILLSYSGSPILSPDYPYLPQAILSRLHRFLVLYPADSSLLHDYLMALSATLDQLALNRVKDTQKFARKSWDILLGLWNTKDKRIKEHLIAAIRTLLPYLTADFGTKSIRDSYDLAGALWKLYNVLEGEADHRRGIEGLLLDSLRLDINPSMTGGKTSEPFIAHTFCAGWNFDNGQAISWAVLETLADCVAKLYELSESMNSGATPVPLRGEKKRKLDSGVSSLLSGSQTGPSQHARIFYLQVLLFVIDRHWLSLHHALKLQAVESLLQLVTSEDASIQTWTFLCLAAVVYAERFLARAQDVASSSQSLQSQSQVSYETGTWDSIWTHSIRRINAPATCRAASHTAYTLIFQAHGSLTISLPSQRILSEIETFALDLEVQGPANPYDSVCNFLSQCVRLASQDARLYRLHLEDKVVGWMIDHWKVAGATKIRGVPQTLQDGINLLEAICGLARKSCLISRTLLPVCTITAAIEKESSEKSIRDFLLSAKLPSFEQVTVQIPDNTSLSTAEVNVGTNAADLTPPQPRERKISAFLLRSVELLITEWEGIVENHTNITADAARQSLEHALTSLVFESLLVYNGILANRHAVQASTKLITIITPLLHGSVWNLVEKATVLHALEPLILLEEEEDLDVPRWETMLPPGPGSGIKRRIFHKLVPNLEDYSNPLKAWRTNLLRVIWQLPDAQECLQSVVAILRRLFCSLISGRSSATNNMVIENEERDGFGPVRIVSSRTSSAQTGTLDDDPFVKRTMDVCMRFIAAGPLLHSVSGEPTKDAKVTDAILGCGTKNANGFLTSFSLLLSEVRRKTFGVGSNLQCYLDALDDFFGSYEYEQSERMQHTCSQFLHAILESWLSNAEIRNQVQALPKWLLKRHRKEKAKYRIERDAFIRFVDKLVRQQPRALQWLLLKENEELSDEALLSSLPLRVWNKDNDIRVRFRVAVLNARLFHALHHLDIYPSVLYTGIQSYFNQVEVHQYEHILSRFLALGNIIVASASAYASQMGYSMMKSDENDIARIPPHLIGFEDRKQSATFTLSAFAPTYITSRNGPRFEAHCNLVGVSPQDTFTECFGDIIGAASAYWFQEHPEGDVDQLETALRETSYSRSFDEDFQHNADGVALAVLRSLSDQVISPAGAIHQRLEAQSNSVSQTFAELVKYRLKDRYDLHEPNLPSFDISVVLRTLTWLLRNNSTVPMKAITYHILHGLFAAIQLSPVVNEQLRLVNALAVWIALQCEDFNDVTLLHTLIQGATALLAEYDLAHAAQCMLEWAFRLYRRFKLKDSAFSNIIIRVCSIAHDYARSRYGDFRELGTSLMDWVDKQAVTLSNAAVQVQVSRALPTWPYPPVAELEQIATQESSEALAALLGDSRITYNKFRLVRRLHDHAARGGKLKSQFPKLDFWRLKDCVPHRYELQEEDVGAFASLLLLNHGDIGGLTGEHQSRNTIFTRYRRLFGRKYSDADPNFTRDVILYSLLQLLDNHTTTTVFSAYETLRRAMAVLDNLQVPSGSADYNTELGYLRAFPRQAKTRPPCRLSEALTLEGLIESTANFNQWITILCSKLSDCLAQYNSLFAQLSPILQSNADIAAELLPVMIHAVLQTEINDGKYTSKEYRHLLTNYLTSVLVSQRASVACRQSVIDVVLHLRQFVPRKEVALSYNRWLDLDYMVLAQNAVSCGAYTTALLFLELNSDHPVSRPGEVPASEELLYEIYSHIDEPDGFYGIKTKDLQQFLIRRFHHEKQWEKALQFHGAAVEADPTNAAGSDGLFQSFSSFGFNHLVMDTLRLSGSASSSVLDYRLGWRTETWDLPERKDFSSGSSLYFALRALYRERNPRTTDTIIQRGFWRTMDKLRTLGSENMTEIREIVQEIMCLKQVNDWRNCATQNRLQRRDINIDEWSDLFNIDPQFDFSDLENIMTTRVSLLRSARQKEERQQIGNMVTPLVRGLKEAERRCLIRLSQAARDANRVQIALNSVMRAQKLDTQLSVETAEEYANVLWEQKEQQAAIQYLQSVIGPLDSSQDHDAQKTTHRALLRARLGSWIAMACLENPSAIWENYLHRAVNELDATSAAGIESSKRRATVYHDCALFAERQYHAILKSPDTIRWKVYVDRKRQEIQHRSREMASTSNSNLRQSLQREQTKAQKILQEDSEQFRKHNAARDQFLERAVEMNARSLEMADTFDDDAPIRFCSLWFANFENEGEFQSTIDVALSRIPSHKMVFLAHQLTARLSSPTGQLPQSQENLQKMVLRMCQEHPFHSLYQLYCLLPERNLTDPSRRQSSRQTAPSTQTERGSAAQICFDRLRADPIVGDKVSEVEKLCNACWQWAKHHLETNKYNRSHTAYQIPTNLLICRLANLRVPVTTVSTPLDPTMRYDDCIWVDSFEKQFETAGGISLPKISVCKGTNGMRYKQLFKGGKGGDDLRQDAVMEQVFDVVNAVLRRDRQTKRRELGVKRYKVIPLDSQSGLLEFVTNTAPLRSWLDKGHKSYRPRDLGLSEVRDRHVKGYNAYKADMDSEKLLQNFREIRSKFQPVMRHYFTEKSKSPVMWFSMRLKYTRSVATTSIVGHILGLGDRHTSNILLDNVSGEVVHIDLGIAFDQGKLLPVPERVPFRMTADMVDGMGSSGTTGVFQRCAEETLRVLRDGSDVIMTVLEVFKHDPLHSWTLSETKVKNAQGHDQQQPMPSNNDLPRQALGIGIDMSSGTAEEAADRALSSVARKLDKSLSVEYTVNQLIAEATDPFNLATIFSGWQPHY</sequence>
<keyword evidence="10 16" id="KW-0418">Kinase</keyword>
<comment type="similarity">
    <text evidence="2 16">Belongs to the PI3/PI4-kinase family. ATM subfamily.</text>
</comment>
<keyword evidence="8 16" id="KW-0547">Nucleotide-binding</keyword>
<dbReference type="GO" id="GO:0000781">
    <property type="term" value="C:chromosome, telomeric region"/>
    <property type="evidence" value="ECO:0007669"/>
    <property type="project" value="UniProtKB-SubCell"/>
</dbReference>
<evidence type="ECO:0000256" key="3">
    <source>
        <dbReference type="ARBA" id="ARBA00011370"/>
    </source>
</evidence>
<evidence type="ECO:0000256" key="15">
    <source>
        <dbReference type="ARBA" id="ARBA00048679"/>
    </source>
</evidence>
<dbReference type="InterPro" id="IPR000403">
    <property type="entry name" value="PI3/4_kinase_cat_dom"/>
</dbReference>
<dbReference type="PROSITE" id="PS51190">
    <property type="entry name" value="FATC"/>
    <property type="match status" value="1"/>
</dbReference>
<dbReference type="Pfam" id="PF11640">
    <property type="entry name" value="TAN"/>
    <property type="match status" value="1"/>
</dbReference>